<accession>A0AAN5CSC5</accession>
<feature type="non-terminal residue" evidence="1">
    <location>
        <position position="1"/>
    </location>
</feature>
<dbReference type="AlphaFoldDB" id="A0AAN5CSC5"/>
<sequence>VTPEYCREMDDKYIEFHNETLAMTKMFLKEQIEHLKNFNKAMIDRFIENKVPMSTYQSDFSQSLYSSFVNTWTHTVLFSEQVHGYGKHLNSSDHRVCY</sequence>
<dbReference type="Proteomes" id="UP001328107">
    <property type="component" value="Unassembled WGS sequence"/>
</dbReference>
<evidence type="ECO:0000313" key="2">
    <source>
        <dbReference type="Proteomes" id="UP001328107"/>
    </source>
</evidence>
<evidence type="ECO:0000313" key="1">
    <source>
        <dbReference type="EMBL" id="GMR49685.1"/>
    </source>
</evidence>
<keyword evidence="2" id="KW-1185">Reference proteome</keyword>
<protein>
    <submittedName>
        <fullName evidence="1">Uncharacterized protein</fullName>
    </submittedName>
</protein>
<reference evidence="2" key="1">
    <citation type="submission" date="2022-10" db="EMBL/GenBank/DDBJ databases">
        <title>Genome assembly of Pristionchus species.</title>
        <authorList>
            <person name="Yoshida K."/>
            <person name="Sommer R.J."/>
        </authorList>
    </citation>
    <scope>NUCLEOTIDE SEQUENCE [LARGE SCALE GENOMIC DNA]</scope>
    <source>
        <strain evidence="2">RS5460</strain>
    </source>
</reference>
<name>A0AAN5CSC5_9BILA</name>
<gene>
    <name evidence="1" type="ORF">PMAYCL1PPCAC_19880</name>
</gene>
<organism evidence="1 2">
    <name type="scientific">Pristionchus mayeri</name>
    <dbReference type="NCBI Taxonomy" id="1317129"/>
    <lineage>
        <taxon>Eukaryota</taxon>
        <taxon>Metazoa</taxon>
        <taxon>Ecdysozoa</taxon>
        <taxon>Nematoda</taxon>
        <taxon>Chromadorea</taxon>
        <taxon>Rhabditida</taxon>
        <taxon>Rhabditina</taxon>
        <taxon>Diplogasteromorpha</taxon>
        <taxon>Diplogasteroidea</taxon>
        <taxon>Neodiplogasteridae</taxon>
        <taxon>Pristionchus</taxon>
    </lineage>
</organism>
<comment type="caution">
    <text evidence="1">The sequence shown here is derived from an EMBL/GenBank/DDBJ whole genome shotgun (WGS) entry which is preliminary data.</text>
</comment>
<proteinExistence type="predicted"/>
<dbReference type="EMBL" id="BTRK01000004">
    <property type="protein sequence ID" value="GMR49685.1"/>
    <property type="molecule type" value="Genomic_DNA"/>
</dbReference>